<reference evidence="2" key="1">
    <citation type="submission" date="2025-08" db="UniProtKB">
        <authorList>
            <consortium name="RefSeq"/>
        </authorList>
    </citation>
    <scope>IDENTIFICATION</scope>
    <source>
        <tissue evidence="2">Whole body</tissue>
    </source>
</reference>
<keyword evidence="1" id="KW-1185">Reference proteome</keyword>
<dbReference type="PANTHER" id="PTHR23053">
    <property type="entry name" value="DLEC1 DELETED IN LUNG AND ESOPHAGEAL CANCER 1"/>
    <property type="match status" value="1"/>
</dbReference>
<dbReference type="GeneID" id="112468292"/>
<accession>A0A6J1RKG4</accession>
<dbReference type="InterPro" id="IPR033305">
    <property type="entry name" value="Hydin-like"/>
</dbReference>
<evidence type="ECO:0000313" key="1">
    <source>
        <dbReference type="Proteomes" id="UP000504618"/>
    </source>
</evidence>
<proteinExistence type="predicted"/>
<evidence type="ECO:0000313" key="2">
    <source>
        <dbReference type="RefSeq" id="XP_024893181.1"/>
    </source>
</evidence>
<dbReference type="InterPro" id="IPR013783">
    <property type="entry name" value="Ig-like_fold"/>
</dbReference>
<dbReference type="RefSeq" id="XP_024893181.1">
    <property type="nucleotide sequence ID" value="XM_025037413.1"/>
</dbReference>
<dbReference type="AlphaFoldDB" id="A0A6J1RKG4"/>
<dbReference type="OrthoDB" id="442692at2759"/>
<dbReference type="Proteomes" id="UP000504618">
    <property type="component" value="Unplaced"/>
</dbReference>
<dbReference type="GO" id="GO:0003341">
    <property type="term" value="P:cilium movement"/>
    <property type="evidence" value="ECO:0007669"/>
    <property type="project" value="TreeGrafter"/>
</dbReference>
<sequence length="252" mass="27751">MIYDVPKLVAPLHSETIGVEYRPLHPAEETAVNLDINCEELGLFPYELRLRAIPAPAEKTTHVVAVLGGSTTFSLTISNHARKTAVFAIKVNNECFTTPKNVEVPALKNAAFDVTYEPCDVDNISATLTATSEIAGEFVFPLVGTYSLPKPQGPYTVTADVPASIPFKNIFKETKSFELILDNPEVFATTTSLDKIKAKQVVPIIVRLKDTSNSKIELENDGYPVTGKLLICSTDPKISHINWIYYLRGVRQ</sequence>
<gene>
    <name evidence="2" type="primary">LOC112468292</name>
</gene>
<dbReference type="GO" id="GO:0005930">
    <property type="term" value="C:axoneme"/>
    <property type="evidence" value="ECO:0007669"/>
    <property type="project" value="TreeGrafter"/>
</dbReference>
<dbReference type="GO" id="GO:1904158">
    <property type="term" value="P:axonemal central apparatus assembly"/>
    <property type="evidence" value="ECO:0007669"/>
    <property type="project" value="TreeGrafter"/>
</dbReference>
<name>A0A6J1RKG4_9HYME</name>
<organism evidence="1 2">
    <name type="scientific">Temnothorax curvispinosus</name>
    <dbReference type="NCBI Taxonomy" id="300111"/>
    <lineage>
        <taxon>Eukaryota</taxon>
        <taxon>Metazoa</taxon>
        <taxon>Ecdysozoa</taxon>
        <taxon>Arthropoda</taxon>
        <taxon>Hexapoda</taxon>
        <taxon>Insecta</taxon>
        <taxon>Pterygota</taxon>
        <taxon>Neoptera</taxon>
        <taxon>Endopterygota</taxon>
        <taxon>Hymenoptera</taxon>
        <taxon>Apocrita</taxon>
        <taxon>Aculeata</taxon>
        <taxon>Formicoidea</taxon>
        <taxon>Formicidae</taxon>
        <taxon>Myrmicinae</taxon>
        <taxon>Temnothorax</taxon>
    </lineage>
</organism>
<dbReference type="Gene3D" id="2.60.40.10">
    <property type="entry name" value="Immunoglobulins"/>
    <property type="match status" value="1"/>
</dbReference>
<dbReference type="PANTHER" id="PTHR23053:SF0">
    <property type="entry name" value="HYDROCEPHALUS-INDUCING PROTEIN HOMOLOG"/>
    <property type="match status" value="1"/>
</dbReference>
<protein>
    <submittedName>
        <fullName evidence="2">Hydrocephalus-inducing protein-like</fullName>
    </submittedName>
</protein>